<evidence type="ECO:0000256" key="8">
    <source>
        <dbReference type="ARBA" id="ARBA00031329"/>
    </source>
</evidence>
<evidence type="ECO:0000259" key="10">
    <source>
        <dbReference type="Pfam" id="PF00117"/>
    </source>
</evidence>
<dbReference type="InterPro" id="IPR019999">
    <property type="entry name" value="Anth_synth_I-like"/>
</dbReference>
<comment type="similarity">
    <text evidence="3">In the C-terminal section; belongs to the anthranilate synthase component I family.</text>
</comment>
<dbReference type="InterPro" id="IPR006805">
    <property type="entry name" value="Anth_synth_I_N"/>
</dbReference>
<dbReference type="GO" id="GO:0046820">
    <property type="term" value="F:4-amino-4-deoxychorismate synthase activity"/>
    <property type="evidence" value="ECO:0007669"/>
    <property type="project" value="UniProtKB-EC"/>
</dbReference>
<name>A0A0X8HW30_9SACH</name>
<proteinExistence type="inferred from homology"/>
<evidence type="ECO:0000256" key="3">
    <source>
        <dbReference type="ARBA" id="ARBA00005970"/>
    </source>
</evidence>
<dbReference type="RefSeq" id="XP_017989536.1">
    <property type="nucleotide sequence ID" value="XM_018134192.1"/>
</dbReference>
<keyword evidence="6" id="KW-0289">Folate biosynthesis</keyword>
<dbReference type="InterPro" id="IPR006221">
    <property type="entry name" value="TrpG/PapA_dom"/>
</dbReference>
<dbReference type="NCBIfam" id="TIGR00566">
    <property type="entry name" value="trpG_papA"/>
    <property type="match status" value="1"/>
</dbReference>
<keyword evidence="5" id="KW-0808">Transferase</keyword>
<dbReference type="PRINTS" id="PR00097">
    <property type="entry name" value="ANTSNTHASEII"/>
</dbReference>
<dbReference type="Gene3D" id="3.40.50.880">
    <property type="match status" value="1"/>
</dbReference>
<dbReference type="InterPro" id="IPR017926">
    <property type="entry name" value="GATASE"/>
</dbReference>
<dbReference type="EC" id="2.6.1.85" evidence="4"/>
<protein>
    <recommendedName>
        <fullName evidence="4">aminodeoxychorismate synthase</fullName>
        <ecNumber evidence="4">2.6.1.85</ecNumber>
    </recommendedName>
    <alternativeName>
        <fullName evidence="8">Para-aminobenzoate synthase</fullName>
    </alternativeName>
    <alternativeName>
        <fullName evidence="9">p-aminobenzoic acid synthase</fullName>
    </alternativeName>
</protein>
<evidence type="ECO:0000259" key="12">
    <source>
        <dbReference type="Pfam" id="PF04715"/>
    </source>
</evidence>
<evidence type="ECO:0000313" key="13">
    <source>
        <dbReference type="EMBL" id="AMD22540.1"/>
    </source>
</evidence>
<evidence type="ECO:0000256" key="9">
    <source>
        <dbReference type="ARBA" id="ARBA00031904"/>
    </source>
</evidence>
<dbReference type="CDD" id="cd01743">
    <property type="entry name" value="GATase1_Anthranilate_Synthase"/>
    <property type="match status" value="1"/>
</dbReference>
<dbReference type="InterPro" id="IPR005801">
    <property type="entry name" value="ADC_synthase"/>
</dbReference>
<comment type="catalytic activity">
    <reaction evidence="1">
        <text>chorismate + L-glutamine = 4-amino-4-deoxychorismate + L-glutamate</text>
        <dbReference type="Rhea" id="RHEA:11672"/>
        <dbReference type="ChEBI" id="CHEBI:29748"/>
        <dbReference type="ChEBI" id="CHEBI:29985"/>
        <dbReference type="ChEBI" id="CHEBI:58359"/>
        <dbReference type="ChEBI" id="CHEBI:58406"/>
        <dbReference type="EC" id="2.6.1.85"/>
    </reaction>
</comment>
<evidence type="ECO:0000256" key="4">
    <source>
        <dbReference type="ARBA" id="ARBA00013139"/>
    </source>
</evidence>
<evidence type="ECO:0000256" key="2">
    <source>
        <dbReference type="ARBA" id="ARBA00005009"/>
    </source>
</evidence>
<evidence type="ECO:0000256" key="1">
    <source>
        <dbReference type="ARBA" id="ARBA00001000"/>
    </source>
</evidence>
<dbReference type="GO" id="GO:0008153">
    <property type="term" value="P:4-aminobenzoate biosynthetic process"/>
    <property type="evidence" value="ECO:0007669"/>
    <property type="project" value="TreeGrafter"/>
</dbReference>
<dbReference type="OrthoDB" id="64220at2759"/>
<dbReference type="PRINTS" id="PR00096">
    <property type="entry name" value="GATASE"/>
</dbReference>
<dbReference type="NCBIfam" id="TIGR01823">
    <property type="entry name" value="PabB-fungal"/>
    <property type="match status" value="1"/>
</dbReference>
<dbReference type="UniPathway" id="UPA00077">
    <property type="reaction ID" value="UER00149"/>
</dbReference>
<dbReference type="SUPFAM" id="SSF52317">
    <property type="entry name" value="Class I glutamine amidotransferase-like"/>
    <property type="match status" value="1"/>
</dbReference>
<dbReference type="Proteomes" id="UP000243052">
    <property type="component" value="Chromosome viii"/>
</dbReference>
<feature type="domain" description="Glutamine amidotransferase" evidence="10">
    <location>
        <begin position="7"/>
        <end position="199"/>
    </location>
</feature>
<evidence type="ECO:0000256" key="6">
    <source>
        <dbReference type="ARBA" id="ARBA00022909"/>
    </source>
</evidence>
<dbReference type="GO" id="GO:0005737">
    <property type="term" value="C:cytoplasm"/>
    <property type="evidence" value="ECO:0007669"/>
    <property type="project" value="TreeGrafter"/>
</dbReference>
<dbReference type="Pfam" id="PF00117">
    <property type="entry name" value="GATase"/>
    <property type="match status" value="1"/>
</dbReference>
<keyword evidence="14" id="KW-1185">Reference proteome</keyword>
<dbReference type="PANTHER" id="PTHR11236">
    <property type="entry name" value="AMINOBENZOATE/ANTHRANILATE SYNTHASE"/>
    <property type="match status" value="1"/>
</dbReference>
<dbReference type="PROSITE" id="PS51273">
    <property type="entry name" value="GATASE_TYPE_1"/>
    <property type="match status" value="1"/>
</dbReference>
<dbReference type="STRING" id="45286.A0A0X8HW30"/>
<dbReference type="Pfam" id="PF00425">
    <property type="entry name" value="Chorismate_bind"/>
    <property type="match status" value="1"/>
</dbReference>
<feature type="domain" description="Chorismate-utilising enzyme C-terminal" evidence="11">
    <location>
        <begin position="472"/>
        <end position="744"/>
    </location>
</feature>
<evidence type="ECO:0000313" key="14">
    <source>
        <dbReference type="Proteomes" id="UP000243052"/>
    </source>
</evidence>
<accession>A0A0X8HW30</accession>
<dbReference type="InterPro" id="IPR029062">
    <property type="entry name" value="Class_I_gatase-like"/>
</dbReference>
<sequence length="753" mass="84915">MGFRILFIDSYDSFSYNVVQLIRDQGDDIEVVVIHNNTFSSFEKIRKYLDLFDALVVGPGPGNPVNGASDVGIIEELFKSDIDIPILGVCLGMQSMCYAYGCEIKQLEKIKHGQACPIYLHPTADELFNSFESGYMSVRYHSLHVVSLTDKVTPLAYCNDEDIEVLMAAKIVGKPWYGVQYHPESCCSENGDHLIRNFIKIAKTYNQTSGRLFNVLQPLSNNVVRTEEMLQILDECIDHTAIYMKEQVKSKDIYIEKFPAPSSTDLTLQICDRIDSPFFLLASSSLKPNCGEMSILALPSERCTVITHYGQLKKTTIHKWRDPKITVEKYAAALHGKEQSAHIQVVDEDRQQFWSTVGGFVKEQSISNEPDLPFIGGFVGILGYEIGQHTEHYFEREIKPDAKLAFVENSILIDHKSGTIYLISLNNDFPVAVREAVVALLAQWKTAATPKLEWPTNLPADVKFNIKMPLAEAYEDAFNKVQEYLHQGQSYEICITTQTKITPDSRIEPWRIFQTLVVKNPAPFSSYINFSDITPEQSDMCLISTSPERFIKWTPDTCELRPIKGTVKKVPGITTEQATAILKTPKELGENLMILDLIRNDLFELLPRVSADDIMRVEEYETVYQLVSVVKAHEMEKTIYSGLDVLKHSLPPGSMTGAPKKRTVELLQHEIEDKLNSHLPECRGIRGIYSGTTGYISVNGNSDWSVNIRCMYSYDNGSNWYIGAGGAITVLSTLDGEWEEMHTKLEAALQVFQ</sequence>
<feature type="domain" description="Anthranilate synthase component I N-terminal" evidence="12">
    <location>
        <begin position="268"/>
        <end position="422"/>
    </location>
</feature>
<dbReference type="EMBL" id="CP014248">
    <property type="protein sequence ID" value="AMD22540.1"/>
    <property type="molecule type" value="Genomic_DNA"/>
</dbReference>
<dbReference type="Pfam" id="PF04715">
    <property type="entry name" value="Anth_synt_I_N"/>
    <property type="match status" value="1"/>
</dbReference>
<dbReference type="GO" id="GO:0046654">
    <property type="term" value="P:tetrahydrofolate biosynthetic process"/>
    <property type="evidence" value="ECO:0007669"/>
    <property type="project" value="UniProtKB-UniPathway"/>
</dbReference>
<evidence type="ECO:0000259" key="11">
    <source>
        <dbReference type="Pfam" id="PF00425"/>
    </source>
</evidence>
<dbReference type="Gene3D" id="3.60.120.10">
    <property type="entry name" value="Anthranilate synthase"/>
    <property type="match status" value="1"/>
</dbReference>
<reference evidence="13 14" key="1">
    <citation type="submission" date="2016-01" db="EMBL/GenBank/DDBJ databases">
        <title>Genome sequence of the yeast Holleya sinecauda.</title>
        <authorList>
            <person name="Dietrich F.S."/>
        </authorList>
    </citation>
    <scope>NUCLEOTIDE SEQUENCE [LARGE SCALE GENOMIC DNA]</scope>
    <source>
        <strain evidence="13 14">ATCC 58844</strain>
    </source>
</reference>
<dbReference type="GO" id="GO:0000162">
    <property type="term" value="P:L-tryptophan biosynthetic process"/>
    <property type="evidence" value="ECO:0007669"/>
    <property type="project" value="TreeGrafter"/>
</dbReference>
<gene>
    <name evidence="13" type="ORF">AW171_hschr84589</name>
</gene>
<dbReference type="InterPro" id="IPR010117">
    <property type="entry name" value="PabB_fungal"/>
</dbReference>
<dbReference type="InterPro" id="IPR015890">
    <property type="entry name" value="Chorismate_C"/>
</dbReference>
<dbReference type="AlphaFoldDB" id="A0A0X8HW30"/>
<evidence type="ECO:0000256" key="5">
    <source>
        <dbReference type="ARBA" id="ARBA00022679"/>
    </source>
</evidence>
<dbReference type="SUPFAM" id="SSF56322">
    <property type="entry name" value="ADC synthase"/>
    <property type="match status" value="1"/>
</dbReference>
<dbReference type="PANTHER" id="PTHR11236:SF18">
    <property type="entry name" value="AMINODEOXYCHORISMATE SYNTHASE"/>
    <property type="match status" value="1"/>
</dbReference>
<dbReference type="GO" id="GO:0046656">
    <property type="term" value="P:folic acid biosynthetic process"/>
    <property type="evidence" value="ECO:0007669"/>
    <property type="project" value="UniProtKB-KW"/>
</dbReference>
<comment type="pathway">
    <text evidence="2">Cofactor biosynthesis; tetrahydrofolate biosynthesis; 4-aminobenzoate from chorismate: step 1/2.</text>
</comment>
<dbReference type="GeneID" id="28725899"/>
<dbReference type="PRINTS" id="PR00099">
    <property type="entry name" value="CPSGATASE"/>
</dbReference>
<evidence type="ECO:0000256" key="7">
    <source>
        <dbReference type="ARBA" id="ARBA00022962"/>
    </source>
</evidence>
<organism evidence="13 14">
    <name type="scientific">Eremothecium sinecaudum</name>
    <dbReference type="NCBI Taxonomy" id="45286"/>
    <lineage>
        <taxon>Eukaryota</taxon>
        <taxon>Fungi</taxon>
        <taxon>Dikarya</taxon>
        <taxon>Ascomycota</taxon>
        <taxon>Saccharomycotina</taxon>
        <taxon>Saccharomycetes</taxon>
        <taxon>Saccharomycetales</taxon>
        <taxon>Saccharomycetaceae</taxon>
        <taxon>Eremothecium</taxon>
    </lineage>
</organism>
<keyword evidence="7" id="KW-0315">Glutamine amidotransferase</keyword>